<dbReference type="RefSeq" id="YP_010761300.1">
    <property type="nucleotide sequence ID" value="NC_073594.1"/>
</dbReference>
<dbReference type="Proteomes" id="UP001156221">
    <property type="component" value="Segment"/>
</dbReference>
<evidence type="ECO:0000313" key="3">
    <source>
        <dbReference type="Proteomes" id="UP001156221"/>
    </source>
</evidence>
<reference evidence="2" key="1">
    <citation type="submission" date="2022-10" db="EMBL/GenBank/DDBJ databases">
        <authorList>
            <person name="Shreffler J."/>
            <person name="Spring A.M."/>
            <person name="Klyczek K."/>
            <person name="Garlena R.A."/>
            <person name="Russell D.A."/>
            <person name="Pope W.H."/>
            <person name="Jacobs-Sera D."/>
            <person name="Hatfull G.F."/>
        </authorList>
    </citation>
    <scope>NUCLEOTIDE SEQUENCE</scope>
</reference>
<evidence type="ECO:0000256" key="1">
    <source>
        <dbReference type="SAM" id="MobiDB-lite"/>
    </source>
</evidence>
<feature type="region of interest" description="Disordered" evidence="1">
    <location>
        <begin position="55"/>
        <end position="125"/>
    </location>
</feature>
<proteinExistence type="predicted"/>
<feature type="compositionally biased region" description="Basic and acidic residues" evidence="1">
    <location>
        <begin position="107"/>
        <end position="125"/>
    </location>
</feature>
<name>A0A9E8AAC8_9CAUD</name>
<evidence type="ECO:0000313" key="2">
    <source>
        <dbReference type="EMBL" id="UYM26556.1"/>
    </source>
</evidence>
<dbReference type="GeneID" id="80034671"/>
<dbReference type="KEGG" id="vg:80034671"/>
<keyword evidence="3" id="KW-1185">Reference proteome</keyword>
<feature type="region of interest" description="Disordered" evidence="1">
    <location>
        <begin position="164"/>
        <end position="211"/>
    </location>
</feature>
<feature type="compositionally biased region" description="Basic and acidic residues" evidence="1">
    <location>
        <begin position="74"/>
        <end position="101"/>
    </location>
</feature>
<organism evidence="2 3">
    <name type="scientific">Arthrobacter phage Bauer</name>
    <dbReference type="NCBI Taxonomy" id="2985648"/>
    <lineage>
        <taxon>Viruses</taxon>
        <taxon>Duplodnaviria</taxon>
        <taxon>Heunggongvirae</taxon>
        <taxon>Uroviricota</taxon>
        <taxon>Caudoviricetes</taxon>
        <taxon>Bauervirus</taxon>
        <taxon>Bauervirus bauer</taxon>
    </lineage>
</organism>
<protein>
    <submittedName>
        <fullName evidence="2">Scaffolding protein</fullName>
    </submittedName>
</protein>
<dbReference type="EMBL" id="OP580516">
    <property type="protein sequence ID" value="UYM26556.1"/>
    <property type="molecule type" value="Genomic_DNA"/>
</dbReference>
<sequence>MNKRFPHGIDITAPGGLTALMDFHRLTFGDAVMEVEPDAAAQAAADAAAKAAADAAAGTKPDEKLGEPGLKALQAERDARAKAEKDAADAKAELQKIKDGELSDIQRAQKERDDAAANAQKLERENWRLSALADNPVPEKYRHLVTGTDATSYAESAKAISELAAAAEGKAPPKNDPVPGSGKRGEGSGNAAGGSLAAGRELYEKKHKKNS</sequence>
<gene>
    <name evidence="2" type="primary">7</name>
    <name evidence="2" type="ORF">SEA_BAUER_7</name>
</gene>
<accession>A0A9E8AAC8</accession>